<protein>
    <submittedName>
        <fullName evidence="12">Uncharacterized protein</fullName>
    </submittedName>
</protein>
<dbReference type="PANTHER" id="PTHR31646">
    <property type="entry name" value="ALPHA-1,2-MANNOSYLTRANSFERASE MNN2"/>
    <property type="match status" value="1"/>
</dbReference>
<dbReference type="Gene3D" id="3.90.550.20">
    <property type="match status" value="1"/>
</dbReference>
<dbReference type="InterPro" id="IPR022751">
    <property type="entry name" value="Alpha_mannosyltransferase"/>
</dbReference>
<evidence type="ECO:0000256" key="11">
    <source>
        <dbReference type="SAM" id="SignalP"/>
    </source>
</evidence>
<keyword evidence="9" id="KW-0472">Membrane</keyword>
<proteinExistence type="inferred from homology"/>
<comment type="caution">
    <text evidence="12">The sequence shown here is derived from an EMBL/GenBank/DDBJ whole genome shotgun (WGS) entry which is preliminary data.</text>
</comment>
<evidence type="ECO:0000256" key="4">
    <source>
        <dbReference type="ARBA" id="ARBA00022679"/>
    </source>
</evidence>
<organism evidence="12 13">
    <name type="scientific">Coccomyxa viridis</name>
    <dbReference type="NCBI Taxonomy" id="1274662"/>
    <lineage>
        <taxon>Eukaryota</taxon>
        <taxon>Viridiplantae</taxon>
        <taxon>Chlorophyta</taxon>
        <taxon>core chlorophytes</taxon>
        <taxon>Trebouxiophyceae</taxon>
        <taxon>Trebouxiophyceae incertae sedis</taxon>
        <taxon>Coccomyxaceae</taxon>
        <taxon>Coccomyxa</taxon>
    </lineage>
</organism>
<evidence type="ECO:0000313" key="12">
    <source>
        <dbReference type="EMBL" id="CAK0733197.1"/>
    </source>
</evidence>
<dbReference type="SUPFAM" id="SSF53335">
    <property type="entry name" value="S-adenosyl-L-methionine-dependent methyltransferases"/>
    <property type="match status" value="1"/>
</dbReference>
<evidence type="ECO:0000256" key="10">
    <source>
        <dbReference type="ARBA" id="ARBA00037847"/>
    </source>
</evidence>
<evidence type="ECO:0000256" key="6">
    <source>
        <dbReference type="ARBA" id="ARBA00022968"/>
    </source>
</evidence>
<keyword evidence="6" id="KW-0735">Signal-anchor</keyword>
<evidence type="ECO:0000256" key="2">
    <source>
        <dbReference type="ARBA" id="ARBA00004606"/>
    </source>
</evidence>
<evidence type="ECO:0000256" key="7">
    <source>
        <dbReference type="ARBA" id="ARBA00022989"/>
    </source>
</evidence>
<dbReference type="Proteomes" id="UP001314263">
    <property type="component" value="Unassembled WGS sequence"/>
</dbReference>
<dbReference type="GO" id="GO:0000026">
    <property type="term" value="F:alpha-1,2-mannosyltransferase activity"/>
    <property type="evidence" value="ECO:0007669"/>
    <property type="project" value="TreeGrafter"/>
</dbReference>
<dbReference type="SUPFAM" id="SSF53448">
    <property type="entry name" value="Nucleotide-diphospho-sugar transferases"/>
    <property type="match status" value="2"/>
</dbReference>
<evidence type="ECO:0000256" key="5">
    <source>
        <dbReference type="ARBA" id="ARBA00022692"/>
    </source>
</evidence>
<reference evidence="12 13" key="1">
    <citation type="submission" date="2023-10" db="EMBL/GenBank/DDBJ databases">
        <authorList>
            <person name="Maclean D."/>
            <person name="Macfadyen A."/>
        </authorList>
    </citation>
    <scope>NUCLEOTIDE SEQUENCE [LARGE SCALE GENOMIC DNA]</scope>
</reference>
<comment type="similarity">
    <text evidence="3">Belongs to the MNN1/MNT family.</text>
</comment>
<dbReference type="PANTHER" id="PTHR31646:SF1">
    <property type="entry name" value="ALPHA-1,2-MANNOSYLTRANSFERASE MNN2"/>
    <property type="match status" value="1"/>
</dbReference>
<keyword evidence="7" id="KW-1133">Transmembrane helix</keyword>
<dbReference type="EMBL" id="CAUYUE010000001">
    <property type="protein sequence ID" value="CAK0733197.1"/>
    <property type="molecule type" value="Genomic_DNA"/>
</dbReference>
<keyword evidence="4" id="KW-0808">Transferase</keyword>
<evidence type="ECO:0000256" key="1">
    <source>
        <dbReference type="ARBA" id="ARBA00004394"/>
    </source>
</evidence>
<sequence length="1124" mass="126189">MECPKVSGWRLVILYALVIQRFTFHSQAARTPSDQRHIFLKGEPIWMPSPRDDPPKHIPTLIPRIIHRMDKSTTPNFNAHEESWRRLNPGWTIKVWNDDSGLEFVRQAFPEYLDAYQRLSRNIERSDFFRYMVVLRMGGMYVDSDVECRKPLEAFLHPADAMVAGWEADFPNATYACNRTYARKRQALQWAFAAVPGHPALRDVCDHISRNVVTRFSEDAQLSILERSGPGPWTDALMKHARLHSPSMRGDPWTVRVLPIVQMGILVFSEDDDWTPGYPEAVLVHHFAGSWKNGDQKPEAALQAAVQGPVPQEGPLYRPGVLPDGNGGLVKAEEDLPFDRSDMQLYPVSIPRQPPFSMLLNLRGQGDLQAGSDMSAMLTKFGEWQPSLRHDRVPTVTDALIGGLESIATPHRVLVDVGAGNGYFSLAAAARGHRAVAFEMSNRSVASFEASIAYNGFEKSIALHKIALGAESEDICIAIQGEEATLETRRGYGSPMVHDMAQARRCQHKARRTKGARLILRNANVGAVRIAASGWEGWVVDGLQKVWTTKDRVPPTVMLIELYPEAMQRHGYPGGASALLRKLHSAGYSDIVHSGPRCDARQLAMHHRQQHTPLAEEVKAELFTWCSLEPAQFSEVLDISLIEQPENVLLTHKLREREWPKINPHRSLRETQPSTLVNFWTPYARAMIEGEPLAQLPKDWQPVEPDLFSHINKDTPRPNVINLSPKNVSALQHAHAQFITKLLPGGGIMPAPYKANSQGIVTSAAGDFLPVLVVSLRLLRRYGSKLPVEVFLETTATAEVDSEICQNVLPKLDAKCVPMGPIIATSHLPKQIGHYQIKAFALLFSHFEDILWIDADNIAISPPEALFDSEVFCEKGLVTWPDYWHNTASPAFYKISATWSEPKLLERAASESGQVLVSKKRHGTTLMLVGYYNYYGPTHFYPLLSQGAIGQGDKETFLAAAMALDAPFYSVQGGVGTLGYFRPDGSFHGTAVLQHHPNDDYELHQKHHTPITPDKRFRQMFVHCQTIKADAAKMPTTYLESVKGRMWDSAESIIQKFGTDLEKDLWDEVLYTACELEWQFDAWNKSSGICDTATLVYRALFEGESWDLRSRTRRRRQASSRQPA</sequence>
<evidence type="ECO:0000313" key="13">
    <source>
        <dbReference type="Proteomes" id="UP001314263"/>
    </source>
</evidence>
<dbReference type="InterPro" id="IPR029044">
    <property type="entry name" value="Nucleotide-diphossugar_trans"/>
</dbReference>
<dbReference type="InterPro" id="IPR029063">
    <property type="entry name" value="SAM-dependent_MTases_sf"/>
</dbReference>
<dbReference type="Pfam" id="PF11051">
    <property type="entry name" value="Mannosyl_trans3"/>
    <property type="match status" value="2"/>
</dbReference>
<comment type="subcellular location">
    <subcellularLocation>
        <location evidence="10">Endomembrane system</location>
        <topology evidence="10">Single-pass membrane protein</topology>
    </subcellularLocation>
    <subcellularLocation>
        <location evidence="1">Golgi apparatus membrane</location>
    </subcellularLocation>
    <subcellularLocation>
        <location evidence="2">Membrane</location>
        <topology evidence="2">Single-pass type II membrane protein</topology>
    </subcellularLocation>
</comment>
<dbReference type="Gene3D" id="3.40.50.150">
    <property type="entry name" value="Vaccinia Virus protein VP39"/>
    <property type="match status" value="1"/>
</dbReference>
<evidence type="ECO:0000256" key="9">
    <source>
        <dbReference type="ARBA" id="ARBA00023136"/>
    </source>
</evidence>
<keyword evidence="8" id="KW-0333">Golgi apparatus</keyword>
<evidence type="ECO:0000256" key="3">
    <source>
        <dbReference type="ARBA" id="ARBA00009105"/>
    </source>
</evidence>
<evidence type="ECO:0000256" key="8">
    <source>
        <dbReference type="ARBA" id="ARBA00023034"/>
    </source>
</evidence>
<feature type="signal peptide" evidence="11">
    <location>
        <begin position="1"/>
        <end position="28"/>
    </location>
</feature>
<gene>
    <name evidence="12" type="ORF">CVIRNUC_000240</name>
</gene>
<keyword evidence="5" id="KW-0812">Transmembrane</keyword>
<keyword evidence="11" id="KW-0732">Signal</keyword>
<dbReference type="Pfam" id="PF04488">
    <property type="entry name" value="Gly_transf_sug"/>
    <property type="match status" value="1"/>
</dbReference>
<dbReference type="AlphaFoldDB" id="A0AAV1HPM8"/>
<dbReference type="GO" id="GO:0000139">
    <property type="term" value="C:Golgi membrane"/>
    <property type="evidence" value="ECO:0007669"/>
    <property type="project" value="UniProtKB-SubCell"/>
</dbReference>
<dbReference type="GO" id="GO:0046354">
    <property type="term" value="P:mannan biosynthetic process"/>
    <property type="evidence" value="ECO:0007669"/>
    <property type="project" value="TreeGrafter"/>
</dbReference>
<keyword evidence="13" id="KW-1185">Reference proteome</keyword>
<accession>A0AAV1HPM8</accession>
<dbReference type="InterPro" id="IPR007577">
    <property type="entry name" value="GlycoTrfase_DXD_sugar-bd_CS"/>
</dbReference>
<feature type="chain" id="PRO_5043426907" evidence="11">
    <location>
        <begin position="29"/>
        <end position="1124"/>
    </location>
</feature>
<name>A0AAV1HPM8_9CHLO</name>